<dbReference type="SUPFAM" id="SSF69572">
    <property type="entry name" value="Activating enzymes of the ubiquitin-like proteins"/>
    <property type="match status" value="3"/>
</dbReference>
<accession>A0A8T1MVS6</accession>
<dbReference type="GO" id="GO:0005634">
    <property type="term" value="C:nucleus"/>
    <property type="evidence" value="ECO:0007669"/>
    <property type="project" value="TreeGrafter"/>
</dbReference>
<feature type="domain" description="Ubiquitin-activating enzyme E1 C-terminal" evidence="6">
    <location>
        <begin position="891"/>
        <end position="1018"/>
    </location>
</feature>
<evidence type="ECO:0000256" key="2">
    <source>
        <dbReference type="ARBA" id="ARBA00005673"/>
    </source>
</evidence>
<dbReference type="SMART" id="SM00985">
    <property type="entry name" value="UBA_e1_C"/>
    <property type="match status" value="1"/>
</dbReference>
<feature type="chain" id="PRO_5035812102" evidence="5">
    <location>
        <begin position="18"/>
        <end position="1032"/>
    </location>
</feature>
<proteinExistence type="inferred from homology"/>
<dbReference type="PANTHER" id="PTHR10953">
    <property type="entry name" value="UBIQUITIN-ACTIVATING ENZYME E1"/>
    <property type="match status" value="1"/>
</dbReference>
<dbReference type="Gene3D" id="1.10.10.2660">
    <property type="entry name" value="Ubiquitin-activating enzyme E1, SCCH domain"/>
    <property type="match status" value="1"/>
</dbReference>
<comment type="pathway">
    <text evidence="1">Protein modification; protein ubiquitination.</text>
</comment>
<dbReference type="Gene3D" id="3.40.50.12550">
    <property type="entry name" value="Ubiquitin-activating enzyme E1, inactive adenylation domain, subdomain 2"/>
    <property type="match status" value="1"/>
</dbReference>
<feature type="region of interest" description="Disordered" evidence="4">
    <location>
        <begin position="752"/>
        <end position="776"/>
    </location>
</feature>
<dbReference type="PANTHER" id="PTHR10953:SF186">
    <property type="entry name" value="UBIQUITIN-LIKE MODIFIER-ACTIVATING ENZYME 6"/>
    <property type="match status" value="1"/>
</dbReference>
<dbReference type="GO" id="GO:0004839">
    <property type="term" value="F:ubiquitin activating enzyme activity"/>
    <property type="evidence" value="ECO:0007669"/>
    <property type="project" value="TreeGrafter"/>
</dbReference>
<dbReference type="InterPro" id="IPR045886">
    <property type="entry name" value="ThiF/MoeB/HesA"/>
</dbReference>
<organism evidence="7 8">
    <name type="scientific">Clonorchis sinensis</name>
    <name type="common">Chinese liver fluke</name>
    <dbReference type="NCBI Taxonomy" id="79923"/>
    <lineage>
        <taxon>Eukaryota</taxon>
        <taxon>Metazoa</taxon>
        <taxon>Spiralia</taxon>
        <taxon>Lophotrochozoa</taxon>
        <taxon>Platyhelminthes</taxon>
        <taxon>Trematoda</taxon>
        <taxon>Digenea</taxon>
        <taxon>Opisthorchiida</taxon>
        <taxon>Opisthorchiata</taxon>
        <taxon>Opisthorchiidae</taxon>
        <taxon>Clonorchis</taxon>
    </lineage>
</organism>
<dbReference type="InterPro" id="IPR042063">
    <property type="entry name" value="Ubi_acti_E1_SCCH"/>
</dbReference>
<keyword evidence="5" id="KW-0732">Signal</keyword>
<reference evidence="7 8" key="2">
    <citation type="journal article" date="2021" name="Genomics">
        <title>High-quality reference genome for Clonorchis sinensis.</title>
        <authorList>
            <person name="Young N.D."/>
            <person name="Stroehlein A.J."/>
            <person name="Kinkar L."/>
            <person name="Wang T."/>
            <person name="Sohn W.M."/>
            <person name="Chang B.C.H."/>
            <person name="Kaur P."/>
            <person name="Weisz D."/>
            <person name="Dudchenko O."/>
            <person name="Aiden E.L."/>
            <person name="Korhonen P.K."/>
            <person name="Gasser R.B."/>
        </authorList>
    </citation>
    <scope>NUCLEOTIDE SEQUENCE [LARGE SCALE GENOMIC DNA]</scope>
    <source>
        <strain evidence="7">Cs-k2</strain>
    </source>
</reference>
<dbReference type="InterPro" id="IPR018965">
    <property type="entry name" value="Ub-activating_enz_E1_C"/>
</dbReference>
<feature type="compositionally biased region" description="Basic and acidic residues" evidence="4">
    <location>
        <begin position="310"/>
        <end position="343"/>
    </location>
</feature>
<name>A0A8T1MVS6_CLOSI</name>
<feature type="compositionally biased region" description="Polar residues" evidence="4">
    <location>
        <begin position="344"/>
        <end position="362"/>
    </location>
</feature>
<comment type="caution">
    <text evidence="7">The sequence shown here is derived from an EMBL/GenBank/DDBJ whole genome shotgun (WGS) entry which is preliminary data.</text>
</comment>
<dbReference type="InterPro" id="IPR019572">
    <property type="entry name" value="UBA_E1_SCCH"/>
</dbReference>
<dbReference type="InterPro" id="IPR000594">
    <property type="entry name" value="ThiF_NAD_FAD-bd"/>
</dbReference>
<dbReference type="Proteomes" id="UP000286415">
    <property type="component" value="Unassembled WGS sequence"/>
</dbReference>
<sequence length="1032" mass="112851">MCLFACAFIFIIDLQTGRQLRPHCLAHGQQMTSDSDWNLFSDKFHALNELSPLKIDQPNVEFVRRLATVSQGQLAPLCAFFGGVAAQETMKALTGSFTPLNQWLYLHCESVIPSTSVTARTNTELHSRYGPLAICIGPENLQRLKNLSAFMVGCGAIGCELLKNLALIGVATGGRAAISQTQPMRDSDTQQTSVGQKVDTCGSSGQLHSPLPVCQPDEGGAGDVTRGQFTPSCNPSTAQTLRSTSLNHDIPDGSTVLDDPQAGVSVTGITVENDLVRTGRSGVLVDEASETRVPNTEPISQHSAISSTSHRPDSRTHTSAEVCVKRPKADSREDTTSHAKETLAESTKSFPLSGIQTEVQNASEPSSSSPGNVNVSSLQADSRPLLLITDPDHIEKSNLNRQFLFHAKHIGLSKSAVAAEAARQMNSAMRITSMEEKVWPANEKTLFTDEFLLNLLSPEGHKSTDSPAPSGIVLAALDCVPSRRYLDTRCVSLHLPLLESGTLGTKGHIQVILPGLTESYNSQRDDDGGPDGPESIPYCTLKSFPTLPIHCVEWAREKFASQFTLKPERLSQLLTVLDRNRPGRQLSVLCASLLRIPTANSDQLFSEAERETKTRWLSGQLTCSLASFLASRPIDWCGCVRLARDKFERYFNHKARQLLHSFPPETRLADGTPFWQLPKRQPTPVEFCATDPLHQKFLMSYSRLLADQLTITPPADVDFNSPNTEDLAKHLDNCLQAYTPPVFVPSAKRIATDEDETSETSVNNQNAEASTSGDPLNLDEHTIRALRTTLTALEDALKLRSIYACHSVAFEKDDDRLAHVDFIASAANLRAVMYGLPVTPRHEVRRIAGRIVPAIATTTAAVAGLVCLELVKYACRAPSSDSSNPTTHAARNAFLNLALPVIILSEPAPCPRIRLPNQSEFTLWDRWTVEPSKPLDIYTLGDFVLDLKKQHTLEATFITQGNRMVYISYLPGHQSRLSKRFTALLDLDPGDSYVDLSIAYDAGVDAPADADYIHGPPVRFLLKATRGTELPS</sequence>
<evidence type="ECO:0000259" key="6">
    <source>
        <dbReference type="SMART" id="SM00985"/>
    </source>
</evidence>
<dbReference type="Pfam" id="PF10585">
    <property type="entry name" value="UBA_E1_SCCH"/>
    <property type="match status" value="1"/>
</dbReference>
<feature type="compositionally biased region" description="Low complexity" evidence="4">
    <location>
        <begin position="363"/>
        <end position="377"/>
    </location>
</feature>
<evidence type="ECO:0000256" key="3">
    <source>
        <dbReference type="ARBA" id="ARBA00022598"/>
    </source>
</evidence>
<dbReference type="GO" id="GO:0005737">
    <property type="term" value="C:cytoplasm"/>
    <property type="evidence" value="ECO:0007669"/>
    <property type="project" value="TreeGrafter"/>
</dbReference>
<evidence type="ECO:0000313" key="8">
    <source>
        <dbReference type="Proteomes" id="UP000286415"/>
    </source>
</evidence>
<evidence type="ECO:0000313" key="7">
    <source>
        <dbReference type="EMBL" id="KAG5453487.1"/>
    </source>
</evidence>
<evidence type="ECO:0000256" key="4">
    <source>
        <dbReference type="SAM" id="MobiDB-lite"/>
    </source>
</evidence>
<dbReference type="Pfam" id="PF09358">
    <property type="entry name" value="E1_UFD"/>
    <property type="match status" value="1"/>
</dbReference>
<keyword evidence="8" id="KW-1185">Reference proteome</keyword>
<dbReference type="Gene3D" id="3.40.50.720">
    <property type="entry name" value="NAD(P)-binding Rossmann-like Domain"/>
    <property type="match status" value="2"/>
</dbReference>
<evidence type="ECO:0000256" key="5">
    <source>
        <dbReference type="SAM" id="SignalP"/>
    </source>
</evidence>
<dbReference type="OrthoDB" id="10252231at2759"/>
<feature type="compositionally biased region" description="Polar residues" evidence="4">
    <location>
        <begin position="759"/>
        <end position="774"/>
    </location>
</feature>
<evidence type="ECO:0000256" key="1">
    <source>
        <dbReference type="ARBA" id="ARBA00004906"/>
    </source>
</evidence>
<protein>
    <submittedName>
        <fullName evidence="7">Ubiquitin-like modifier-activating enzyme 6</fullName>
    </submittedName>
</protein>
<dbReference type="AlphaFoldDB" id="A0A8T1MVS6"/>
<gene>
    <name evidence="7" type="ORF">CSKR_113961</name>
</gene>
<feature type="signal peptide" evidence="5">
    <location>
        <begin position="1"/>
        <end position="17"/>
    </location>
</feature>
<dbReference type="Pfam" id="PF00899">
    <property type="entry name" value="ThiF"/>
    <property type="match status" value="2"/>
</dbReference>
<dbReference type="EMBL" id="NIRI02000013">
    <property type="protein sequence ID" value="KAG5453487.1"/>
    <property type="molecule type" value="Genomic_DNA"/>
</dbReference>
<comment type="similarity">
    <text evidence="2">Belongs to the ubiquitin-activating E1 family.</text>
</comment>
<dbReference type="InterPro" id="IPR035985">
    <property type="entry name" value="Ubiquitin-activating_enz"/>
</dbReference>
<dbReference type="Gene3D" id="3.10.290.60">
    <property type="entry name" value="Ubiquitin-activating enzyme E1, UFD domain"/>
    <property type="match status" value="1"/>
</dbReference>
<keyword evidence="3" id="KW-0436">Ligase</keyword>
<reference evidence="7 8" key="1">
    <citation type="journal article" date="2018" name="Biotechnol. Adv.">
        <title>Improved genomic resources and new bioinformatic workflow for the carcinogenic parasite Clonorchis sinensis: Biotechnological implications.</title>
        <authorList>
            <person name="Wang D."/>
            <person name="Korhonen P.K."/>
            <person name="Gasser R.B."/>
            <person name="Young N.D."/>
        </authorList>
    </citation>
    <scope>NUCLEOTIDE SEQUENCE [LARGE SCALE GENOMIC DNA]</scope>
    <source>
        <strain evidence="7">Cs-k2</strain>
    </source>
</reference>
<feature type="region of interest" description="Disordered" evidence="4">
    <location>
        <begin position="286"/>
        <end position="377"/>
    </location>
</feature>
<dbReference type="InterPro" id="IPR038252">
    <property type="entry name" value="UBA_E1_C_sf"/>
</dbReference>
<dbReference type="GO" id="GO:0006974">
    <property type="term" value="P:DNA damage response"/>
    <property type="evidence" value="ECO:0007669"/>
    <property type="project" value="TreeGrafter"/>
</dbReference>
<feature type="compositionally biased region" description="Polar residues" evidence="4">
    <location>
        <begin position="292"/>
        <end position="309"/>
    </location>
</feature>
<dbReference type="GO" id="GO:0006511">
    <property type="term" value="P:ubiquitin-dependent protein catabolic process"/>
    <property type="evidence" value="ECO:0007669"/>
    <property type="project" value="TreeGrafter"/>
</dbReference>